<feature type="non-terminal residue" evidence="3">
    <location>
        <position position="1"/>
    </location>
</feature>
<dbReference type="GO" id="GO:0031267">
    <property type="term" value="F:small GTPase binding"/>
    <property type="evidence" value="ECO:0007669"/>
    <property type="project" value="InterPro"/>
</dbReference>
<sequence>GGDVLERRLLPALVVRCAQHLHKWGIEEEGLFRISGRASHIAKLRSEFNTGADYDLRDCAPGDLDPHAVSGIFKAYLRELPEPILTHTLNPYFEAAMHAETNSRKQESLTHMRHAGGATLPSNPRDGNSRQPSLRKPPSLSTLAMPSFAGMRPPSDGLLATFSALIARLPRENRDLLRTLTELINATASRKETRMPLSNLTVIFCPSLNMSPPILRVLCEAKNIWDGPLKDAVEEQVMDIKRAEPNQPGEAVVQERTEEQSVLDIRKEDPQDGNTQATAADDNEADGGVQDQSTASDDQLVAPDQPVLTTQSDAVAASTEEISDSPSVPETDGEDVSPPALEQSLSRSSVDNESFVSAGDMRPETPQLLSNPQSPQSAQILSSSAESLATPSNFSDGAPAPLQDQSAKKLTASPPHTPAIADAESETPLPIAPSHSRPLPVIIAPLISDMPSVAFPTTERAPSTPYTPSAQASINPPNPELVLTSPSTTTPPSETSSLRGSPRTRSLRMKRPSLSMLFKKRSVSSIGSSKNGLPSPYTPLPPLPTESPCASPTSSGSPSTPRSFSSMVTAPMANSRFSLPPMLDTQIDSSSLDLTLGVESVEEGEDENAHSGDDTTVEGTMDAHHAKAHAVTSATAISPISPATTINTTSPISLSSSTPTAERFRVSAAHTSSTTSSVYMSASSSIQGATLRPRASQASLTSSAYNRLSVWDDDEDLPPEDNWADAVLMEAEKGWAARRKSRVPQT</sequence>
<comment type="caution">
    <text evidence="3">The sequence shown here is derived from an EMBL/GenBank/DDBJ whole genome shotgun (WGS) entry which is preliminary data.</text>
</comment>
<dbReference type="InterPro" id="IPR008936">
    <property type="entry name" value="Rho_GTPase_activation_prot"/>
</dbReference>
<feature type="compositionally biased region" description="Low complexity" evidence="1">
    <location>
        <begin position="546"/>
        <end position="566"/>
    </location>
</feature>
<feature type="region of interest" description="Disordered" evidence="1">
    <location>
        <begin position="641"/>
        <end position="660"/>
    </location>
</feature>
<feature type="compositionally biased region" description="Polar residues" evidence="1">
    <location>
        <begin position="343"/>
        <end position="355"/>
    </location>
</feature>
<feature type="compositionally biased region" description="Low complexity" evidence="1">
    <location>
        <begin position="484"/>
        <end position="497"/>
    </location>
</feature>
<evidence type="ECO:0000313" key="3">
    <source>
        <dbReference type="EMBL" id="TFY77669.1"/>
    </source>
</evidence>
<dbReference type="Pfam" id="PF00620">
    <property type="entry name" value="RhoGAP"/>
    <property type="match status" value="2"/>
</dbReference>
<feature type="compositionally biased region" description="Polar residues" evidence="1">
    <location>
        <begin position="120"/>
        <end position="132"/>
    </location>
</feature>
<feature type="compositionally biased region" description="Basic and acidic residues" evidence="1">
    <location>
        <begin position="253"/>
        <end position="270"/>
    </location>
</feature>
<dbReference type="PANTHER" id="PTHR12783:SF5">
    <property type="entry name" value="RALA-BINDING PROTEIN 1"/>
    <property type="match status" value="1"/>
</dbReference>
<dbReference type="SMART" id="SM00324">
    <property type="entry name" value="RhoGAP"/>
    <property type="match status" value="1"/>
</dbReference>
<evidence type="ECO:0000259" key="2">
    <source>
        <dbReference type="PROSITE" id="PS50238"/>
    </source>
</evidence>
<feature type="region of interest" description="Disordered" evidence="1">
    <location>
        <begin position="243"/>
        <end position="296"/>
    </location>
</feature>
<dbReference type="GO" id="GO:0005096">
    <property type="term" value="F:GTPase activator activity"/>
    <property type="evidence" value="ECO:0007669"/>
    <property type="project" value="InterPro"/>
</dbReference>
<gene>
    <name evidence="3" type="ORF">EWM64_g6341</name>
</gene>
<dbReference type="OrthoDB" id="185175at2759"/>
<feature type="compositionally biased region" description="Low complexity" evidence="1">
    <location>
        <begin position="644"/>
        <end position="660"/>
    </location>
</feature>
<feature type="compositionally biased region" description="Polar residues" evidence="1">
    <location>
        <begin position="367"/>
        <end position="395"/>
    </location>
</feature>
<dbReference type="GO" id="GO:0007264">
    <property type="term" value="P:small GTPase-mediated signal transduction"/>
    <property type="evidence" value="ECO:0007669"/>
    <property type="project" value="InterPro"/>
</dbReference>
<dbReference type="STRING" id="135208.A0A4Y9ZVX9"/>
<reference evidence="3 4" key="1">
    <citation type="submission" date="2019-02" db="EMBL/GenBank/DDBJ databases">
        <title>Genome sequencing of the rare red list fungi Hericium alpestre (H. flagellum).</title>
        <authorList>
            <person name="Buettner E."/>
            <person name="Kellner H."/>
        </authorList>
    </citation>
    <scope>NUCLEOTIDE SEQUENCE [LARGE SCALE GENOMIC DNA]</scope>
    <source>
        <strain evidence="3 4">DSM 108284</strain>
    </source>
</reference>
<feature type="region of interest" description="Disordered" evidence="1">
    <location>
        <begin position="312"/>
        <end position="437"/>
    </location>
</feature>
<dbReference type="AlphaFoldDB" id="A0A4Y9ZVX9"/>
<feature type="region of interest" description="Disordered" evidence="1">
    <location>
        <begin position="454"/>
        <end position="566"/>
    </location>
</feature>
<dbReference type="PANTHER" id="PTHR12783">
    <property type="entry name" value="RALA BINDING PROTEIN 1 RALBP1"/>
    <property type="match status" value="1"/>
</dbReference>
<keyword evidence="4" id="KW-1185">Reference proteome</keyword>
<protein>
    <recommendedName>
        <fullName evidence="2">Rho-GAP domain-containing protein</fullName>
    </recommendedName>
</protein>
<dbReference type="SUPFAM" id="SSF48350">
    <property type="entry name" value="GTPase activation domain, GAP"/>
    <property type="match status" value="1"/>
</dbReference>
<proteinExistence type="predicted"/>
<dbReference type="EMBL" id="SFCI01000852">
    <property type="protein sequence ID" value="TFY77669.1"/>
    <property type="molecule type" value="Genomic_DNA"/>
</dbReference>
<evidence type="ECO:0000313" key="4">
    <source>
        <dbReference type="Proteomes" id="UP000298061"/>
    </source>
</evidence>
<feature type="region of interest" description="Disordered" evidence="1">
    <location>
        <begin position="115"/>
        <end position="141"/>
    </location>
</feature>
<name>A0A4Y9ZVX9_9AGAM</name>
<dbReference type="InterPro" id="IPR000198">
    <property type="entry name" value="RhoGAP_dom"/>
</dbReference>
<dbReference type="PROSITE" id="PS50238">
    <property type="entry name" value="RHOGAP"/>
    <property type="match status" value="1"/>
</dbReference>
<dbReference type="Proteomes" id="UP000298061">
    <property type="component" value="Unassembled WGS sequence"/>
</dbReference>
<feature type="domain" description="Rho-GAP" evidence="2">
    <location>
        <begin position="1"/>
        <end position="249"/>
    </location>
</feature>
<feature type="compositionally biased region" description="Polar residues" evidence="1">
    <location>
        <begin position="523"/>
        <end position="532"/>
    </location>
</feature>
<accession>A0A4Y9ZVX9</accession>
<feature type="compositionally biased region" description="Polar residues" evidence="1">
    <location>
        <begin position="460"/>
        <end position="475"/>
    </location>
</feature>
<organism evidence="3 4">
    <name type="scientific">Hericium alpestre</name>
    <dbReference type="NCBI Taxonomy" id="135208"/>
    <lineage>
        <taxon>Eukaryota</taxon>
        <taxon>Fungi</taxon>
        <taxon>Dikarya</taxon>
        <taxon>Basidiomycota</taxon>
        <taxon>Agaricomycotina</taxon>
        <taxon>Agaricomycetes</taxon>
        <taxon>Russulales</taxon>
        <taxon>Hericiaceae</taxon>
        <taxon>Hericium</taxon>
    </lineage>
</organism>
<dbReference type="InterPro" id="IPR039767">
    <property type="entry name" value="RALBP1"/>
</dbReference>
<dbReference type="Gene3D" id="1.10.555.10">
    <property type="entry name" value="Rho GTPase activation protein"/>
    <property type="match status" value="1"/>
</dbReference>
<feature type="compositionally biased region" description="Pro residues" evidence="1">
    <location>
        <begin position="536"/>
        <end position="545"/>
    </location>
</feature>
<evidence type="ECO:0000256" key="1">
    <source>
        <dbReference type="SAM" id="MobiDB-lite"/>
    </source>
</evidence>